<evidence type="ECO:0000256" key="1">
    <source>
        <dbReference type="SAM" id="MobiDB-lite"/>
    </source>
</evidence>
<dbReference type="EMBL" id="JAWJWF010000001">
    <property type="protein sequence ID" value="KAK6640597.1"/>
    <property type="molecule type" value="Genomic_DNA"/>
</dbReference>
<organism evidence="2 3">
    <name type="scientific">Polyplax serrata</name>
    <name type="common">Common mouse louse</name>
    <dbReference type="NCBI Taxonomy" id="468196"/>
    <lineage>
        <taxon>Eukaryota</taxon>
        <taxon>Metazoa</taxon>
        <taxon>Ecdysozoa</taxon>
        <taxon>Arthropoda</taxon>
        <taxon>Hexapoda</taxon>
        <taxon>Insecta</taxon>
        <taxon>Pterygota</taxon>
        <taxon>Neoptera</taxon>
        <taxon>Paraneoptera</taxon>
        <taxon>Psocodea</taxon>
        <taxon>Troctomorpha</taxon>
        <taxon>Phthiraptera</taxon>
        <taxon>Anoplura</taxon>
        <taxon>Polyplacidae</taxon>
        <taxon>Polyplax</taxon>
    </lineage>
</organism>
<feature type="region of interest" description="Disordered" evidence="1">
    <location>
        <begin position="1"/>
        <end position="60"/>
    </location>
</feature>
<sequence>MAKYRNASAFVGSFDKSANKKNNSNGSNNNNNNNKKKLTFCDERNKTGEMSESCPKGTSSHWEQAEWKVCRPAGTQEQSISLE</sequence>
<reference evidence="2 3" key="1">
    <citation type="submission" date="2023-09" db="EMBL/GenBank/DDBJ databases">
        <title>Genomes of two closely related lineages of the louse Polyplax serrata with different host specificities.</title>
        <authorList>
            <person name="Martinu J."/>
            <person name="Tarabai H."/>
            <person name="Stefka J."/>
            <person name="Hypsa V."/>
        </authorList>
    </citation>
    <scope>NUCLEOTIDE SEQUENCE [LARGE SCALE GENOMIC DNA]</scope>
    <source>
        <strain evidence="2">98ZLc_SE</strain>
    </source>
</reference>
<protein>
    <submittedName>
        <fullName evidence="2">Uncharacterized protein</fullName>
    </submittedName>
</protein>
<evidence type="ECO:0000313" key="3">
    <source>
        <dbReference type="Proteomes" id="UP001359485"/>
    </source>
</evidence>
<feature type="compositionally biased region" description="Low complexity" evidence="1">
    <location>
        <begin position="20"/>
        <end position="33"/>
    </location>
</feature>
<accession>A0ABR1BB84</accession>
<evidence type="ECO:0000313" key="2">
    <source>
        <dbReference type="EMBL" id="KAK6640597.1"/>
    </source>
</evidence>
<keyword evidence="3" id="KW-1185">Reference proteome</keyword>
<dbReference type="Proteomes" id="UP001359485">
    <property type="component" value="Unassembled WGS sequence"/>
</dbReference>
<gene>
    <name evidence="2" type="ORF">RUM44_012293</name>
</gene>
<proteinExistence type="predicted"/>
<name>A0ABR1BB84_POLSC</name>
<feature type="compositionally biased region" description="Basic and acidic residues" evidence="1">
    <location>
        <begin position="39"/>
        <end position="49"/>
    </location>
</feature>
<comment type="caution">
    <text evidence="2">The sequence shown here is derived from an EMBL/GenBank/DDBJ whole genome shotgun (WGS) entry which is preliminary data.</text>
</comment>